<dbReference type="RefSeq" id="WP_164346752.1">
    <property type="nucleotide sequence ID" value="NZ_JAAGLQ010000455.1"/>
</dbReference>
<organism evidence="1 2">
    <name type="scientific">Streptomyces halstedii</name>
    <dbReference type="NCBI Taxonomy" id="1944"/>
    <lineage>
        <taxon>Bacteria</taxon>
        <taxon>Bacillati</taxon>
        <taxon>Actinomycetota</taxon>
        <taxon>Actinomycetes</taxon>
        <taxon>Kitasatosporales</taxon>
        <taxon>Streptomycetaceae</taxon>
        <taxon>Streptomyces</taxon>
    </lineage>
</organism>
<dbReference type="AlphaFoldDB" id="A0A6N9U2E5"/>
<protein>
    <submittedName>
        <fullName evidence="1">Uncharacterized protein</fullName>
    </submittedName>
</protein>
<reference evidence="1 2" key="1">
    <citation type="submission" date="2020-01" db="EMBL/GenBank/DDBJ databases">
        <title>Insect and environment-associated Actinomycetes.</title>
        <authorList>
            <person name="Currrie C."/>
            <person name="Chevrette M."/>
            <person name="Carlson C."/>
            <person name="Stubbendieck R."/>
            <person name="Wendt-Pienkowski E."/>
        </authorList>
    </citation>
    <scope>NUCLEOTIDE SEQUENCE [LARGE SCALE GENOMIC DNA]</scope>
    <source>
        <strain evidence="1 2">SID11342</strain>
    </source>
</reference>
<dbReference type="EMBL" id="JAAGLQ010000455">
    <property type="protein sequence ID" value="NEA17951.1"/>
    <property type="molecule type" value="Genomic_DNA"/>
</dbReference>
<sequence length="137" mass="15468">MRLRLRWLRRRRKTGVLLHWTMRTGYRAVTLKWSIVSVELGGTTLGSLGSPQFCDSRFIGLPPGSHDLGLRVIRGRRSRGTYCEQTVDLAPGDIFLALCEPVQPDVFYRKSPVEDTWQLRLVTSDEGAGVSAHDVKD</sequence>
<dbReference type="Proteomes" id="UP000471293">
    <property type="component" value="Unassembled WGS sequence"/>
</dbReference>
<gene>
    <name evidence="1" type="ORF">G3I29_21045</name>
</gene>
<evidence type="ECO:0000313" key="1">
    <source>
        <dbReference type="EMBL" id="NEA17951.1"/>
    </source>
</evidence>
<evidence type="ECO:0000313" key="2">
    <source>
        <dbReference type="Proteomes" id="UP000471293"/>
    </source>
</evidence>
<accession>A0A6N9U2E5</accession>
<name>A0A6N9U2E5_STRHA</name>
<proteinExistence type="predicted"/>
<comment type="caution">
    <text evidence="1">The sequence shown here is derived from an EMBL/GenBank/DDBJ whole genome shotgun (WGS) entry which is preliminary data.</text>
</comment>